<keyword evidence="3" id="KW-0677">Repeat</keyword>
<dbReference type="FunFam" id="1.25.40.20:FF:000069">
    <property type="entry name" value="Glutaminase, isoform E"/>
    <property type="match status" value="1"/>
</dbReference>
<dbReference type="PROSITE" id="PS50297">
    <property type="entry name" value="ANK_REP_REGION"/>
    <property type="match status" value="1"/>
</dbReference>
<comment type="caution">
    <text evidence="10">The sequence shown here is derived from an EMBL/GenBank/DDBJ whole genome shotgun (WGS) entry which is preliminary data.</text>
</comment>
<evidence type="ECO:0000256" key="2">
    <source>
        <dbReference type="ARBA" id="ARBA00012918"/>
    </source>
</evidence>
<keyword evidence="11" id="KW-1185">Reference proteome</keyword>
<dbReference type="EMBL" id="JAKKPZ010000022">
    <property type="protein sequence ID" value="KAI1711403.1"/>
    <property type="molecule type" value="Genomic_DNA"/>
</dbReference>
<keyword evidence="5 7" id="KW-0040">ANK repeat</keyword>
<organism evidence="10 11">
    <name type="scientific">Ditylenchus destructor</name>
    <dbReference type="NCBI Taxonomy" id="166010"/>
    <lineage>
        <taxon>Eukaryota</taxon>
        <taxon>Metazoa</taxon>
        <taxon>Ecdysozoa</taxon>
        <taxon>Nematoda</taxon>
        <taxon>Chromadorea</taxon>
        <taxon>Rhabditida</taxon>
        <taxon>Tylenchina</taxon>
        <taxon>Tylenchomorpha</taxon>
        <taxon>Sphaerularioidea</taxon>
        <taxon>Anguinidae</taxon>
        <taxon>Anguininae</taxon>
        <taxon>Ditylenchus</taxon>
    </lineage>
</organism>
<feature type="compositionally biased region" description="Basic and acidic residues" evidence="8">
    <location>
        <begin position="724"/>
        <end position="738"/>
    </location>
</feature>
<keyword evidence="4" id="KW-0378">Hydrolase</keyword>
<dbReference type="Pfam" id="PF04960">
    <property type="entry name" value="Glutaminase"/>
    <property type="match status" value="2"/>
</dbReference>
<dbReference type="Pfam" id="PF17959">
    <property type="entry name" value="EF-hand_14"/>
    <property type="match status" value="1"/>
</dbReference>
<dbReference type="GO" id="GO:0004359">
    <property type="term" value="F:glutaminase activity"/>
    <property type="evidence" value="ECO:0007669"/>
    <property type="project" value="UniProtKB-EC"/>
</dbReference>
<feature type="region of interest" description="Disordered" evidence="8">
    <location>
        <begin position="573"/>
        <end position="620"/>
    </location>
</feature>
<feature type="compositionally biased region" description="Low complexity" evidence="8">
    <location>
        <begin position="591"/>
        <end position="607"/>
    </location>
</feature>
<reference evidence="10" key="1">
    <citation type="submission" date="2022-01" db="EMBL/GenBank/DDBJ databases">
        <title>Genome Sequence Resource for Two Populations of Ditylenchus destructor, the Migratory Endoparasitic Phytonematode.</title>
        <authorList>
            <person name="Zhang H."/>
            <person name="Lin R."/>
            <person name="Xie B."/>
        </authorList>
    </citation>
    <scope>NUCLEOTIDE SEQUENCE</scope>
    <source>
        <strain evidence="10">BazhouSP</strain>
    </source>
</reference>
<dbReference type="PROSITE" id="PS50088">
    <property type="entry name" value="ANK_REPEAT"/>
    <property type="match status" value="1"/>
</dbReference>
<evidence type="ECO:0000256" key="6">
    <source>
        <dbReference type="ARBA" id="ARBA00049534"/>
    </source>
</evidence>
<dbReference type="Gene3D" id="1.10.238.210">
    <property type="match status" value="1"/>
</dbReference>
<gene>
    <name evidence="10" type="ORF">DdX_10283</name>
</gene>
<comment type="similarity">
    <text evidence="1">Belongs to the glutaminase family.</text>
</comment>
<feature type="compositionally biased region" description="Polar residues" evidence="8">
    <location>
        <begin position="694"/>
        <end position="706"/>
    </location>
</feature>
<protein>
    <recommendedName>
        <fullName evidence="2">glutaminase</fullName>
        <ecNumber evidence="2">3.5.1.2</ecNumber>
    </recommendedName>
</protein>
<feature type="region of interest" description="Disordered" evidence="8">
    <location>
        <begin position="639"/>
        <end position="774"/>
    </location>
</feature>
<evidence type="ECO:0000313" key="10">
    <source>
        <dbReference type="EMBL" id="KAI1711403.1"/>
    </source>
</evidence>
<dbReference type="SUPFAM" id="SSF48403">
    <property type="entry name" value="Ankyrin repeat"/>
    <property type="match status" value="1"/>
</dbReference>
<accession>A0AAD4N4M9</accession>
<evidence type="ECO:0000256" key="1">
    <source>
        <dbReference type="ARBA" id="ARBA00011076"/>
    </source>
</evidence>
<dbReference type="GO" id="GO:0006543">
    <property type="term" value="P:L-glutamine catabolic process"/>
    <property type="evidence" value="ECO:0007669"/>
    <property type="project" value="TreeGrafter"/>
</dbReference>
<proteinExistence type="inferred from homology"/>
<evidence type="ECO:0000256" key="4">
    <source>
        <dbReference type="ARBA" id="ARBA00022801"/>
    </source>
</evidence>
<dbReference type="InterPro" id="IPR015868">
    <property type="entry name" value="Glutaminase"/>
</dbReference>
<evidence type="ECO:0000259" key="9">
    <source>
        <dbReference type="Pfam" id="PF17959"/>
    </source>
</evidence>
<dbReference type="GO" id="GO:0006537">
    <property type="term" value="P:glutamate biosynthetic process"/>
    <property type="evidence" value="ECO:0007669"/>
    <property type="project" value="TreeGrafter"/>
</dbReference>
<dbReference type="SUPFAM" id="SSF56601">
    <property type="entry name" value="beta-lactamase/transpeptidase-like"/>
    <property type="match status" value="1"/>
</dbReference>
<dbReference type="PANTHER" id="PTHR12544:SF7">
    <property type="entry name" value="GLUTAMINASE 2-RELATED"/>
    <property type="match status" value="1"/>
</dbReference>
<feature type="compositionally biased region" description="Polar residues" evidence="8">
    <location>
        <begin position="608"/>
        <end position="620"/>
    </location>
</feature>
<dbReference type="AlphaFoldDB" id="A0AAD4N4M9"/>
<feature type="repeat" description="ANK" evidence="7">
    <location>
        <begin position="509"/>
        <end position="531"/>
    </location>
</feature>
<dbReference type="EC" id="3.5.1.2" evidence="2"/>
<dbReference type="PANTHER" id="PTHR12544">
    <property type="entry name" value="GLUTAMINASE"/>
    <property type="match status" value="1"/>
</dbReference>
<evidence type="ECO:0000256" key="7">
    <source>
        <dbReference type="PROSITE-ProRule" id="PRU00023"/>
    </source>
</evidence>
<feature type="compositionally biased region" description="Polar residues" evidence="8">
    <location>
        <begin position="741"/>
        <end position="751"/>
    </location>
</feature>
<dbReference type="InterPro" id="IPR041541">
    <property type="entry name" value="Glutaminase_EF-hand"/>
</dbReference>
<dbReference type="Pfam" id="PF12796">
    <property type="entry name" value="Ank_2"/>
    <property type="match status" value="1"/>
</dbReference>
<dbReference type="Gene3D" id="1.25.40.20">
    <property type="entry name" value="Ankyrin repeat-containing domain"/>
    <property type="match status" value="1"/>
</dbReference>
<evidence type="ECO:0000313" key="11">
    <source>
        <dbReference type="Proteomes" id="UP001201812"/>
    </source>
</evidence>
<dbReference type="Gene3D" id="3.40.710.10">
    <property type="entry name" value="DD-peptidase/beta-lactamase superfamily"/>
    <property type="match status" value="1"/>
</dbReference>
<name>A0AAD4N4M9_9BILA</name>
<dbReference type="InterPro" id="IPR036770">
    <property type="entry name" value="Ankyrin_rpt-contain_sf"/>
</dbReference>
<feature type="domain" description="Glutaminase EF-hand" evidence="9">
    <location>
        <begin position="70"/>
        <end position="162"/>
    </location>
</feature>
<dbReference type="SMART" id="SM00248">
    <property type="entry name" value="ANK"/>
    <property type="match status" value="2"/>
</dbReference>
<sequence length="774" mass="85929">MVIGPVATGVNPKTMATIIGSNHHERKISRNTLENYRPILDSRKNSITGTIQKTKDGLANPFACDELSAEELIYNLFKIPHKSDASIGKLLMVLKNYGLMENDPRLQPMMEKIREIEQEKEDLVHESKDPRHWKLGKEEFKKCIGESLSLIAQTLQNDLIVPSWSLFTQIIKDIYLKLKPMREGKVADYIPQLSRFSADNWGVSICTVDGQRISFGDAKQPFCLQSVSKAFNYAIAASELGAEFVHQHVGQEPSGRLFNEICLDSSNKPHNPMVNSGAIIVTSLIQHGLNMADRFDHVLTQYRKISGGEYVGFNNAVIFQNCFPPNTPSLNEALDFYFQLCSLEVTCESASVMAATLANGGVCPISGERCIGSRPCRDVLSLMNSCGMYDYSGQFAFHVGLPAKSGVSGITIVVVPNLLGLALWSPPLDKLGNSCRGVAFCKEMIQRFNFHNYDSLAHNEMQKFDPRRRMGEREKDQVVSLLFAAKAGDLNTVRRMYMQGCDLEIADYDKRTALHLAASEGHLDIIMFLVNTAKVRIDPKDRWNRTPLQDAKGEGFIACVHFLEKCMTIRETHDEDSGTEATPDQHFVPIHSPFSPHSRNRSNSNSSTAPIESVLNTPTPDSLSQKFVPFQASPLANHSCTTGSIQSASVSSSDSESSSSDDDVERHAQVPSPGHCPDQTEISAEQTRAEEEQSINNGDSAYSSPAVQPDQDKNPGLMNNGSLHDNELKVKIPDENHRKSTNQSQVAQKNFANMHRHAQQQHQLRVKLANSPKQ</sequence>
<evidence type="ECO:0000256" key="3">
    <source>
        <dbReference type="ARBA" id="ARBA00022737"/>
    </source>
</evidence>
<evidence type="ECO:0000256" key="5">
    <source>
        <dbReference type="ARBA" id="ARBA00023043"/>
    </source>
</evidence>
<dbReference type="InterPro" id="IPR002110">
    <property type="entry name" value="Ankyrin_rpt"/>
</dbReference>
<comment type="catalytic activity">
    <reaction evidence="6">
        <text>L-glutamine + H2O = L-glutamate + NH4(+)</text>
        <dbReference type="Rhea" id="RHEA:15889"/>
        <dbReference type="ChEBI" id="CHEBI:15377"/>
        <dbReference type="ChEBI" id="CHEBI:28938"/>
        <dbReference type="ChEBI" id="CHEBI:29985"/>
        <dbReference type="ChEBI" id="CHEBI:58359"/>
        <dbReference type="EC" id="3.5.1.2"/>
    </reaction>
</comment>
<feature type="compositionally biased region" description="Polar residues" evidence="8">
    <location>
        <begin position="639"/>
        <end position="648"/>
    </location>
</feature>
<dbReference type="InterPro" id="IPR012338">
    <property type="entry name" value="Beta-lactam/transpept-like"/>
</dbReference>
<evidence type="ECO:0000256" key="8">
    <source>
        <dbReference type="SAM" id="MobiDB-lite"/>
    </source>
</evidence>
<feature type="compositionally biased region" description="Low complexity" evidence="8">
    <location>
        <begin position="649"/>
        <end position="658"/>
    </location>
</feature>
<dbReference type="Proteomes" id="UP001201812">
    <property type="component" value="Unassembled WGS sequence"/>
</dbReference>